<organism evidence="2 3">
    <name type="scientific">Ascobolus immersus RN42</name>
    <dbReference type="NCBI Taxonomy" id="1160509"/>
    <lineage>
        <taxon>Eukaryota</taxon>
        <taxon>Fungi</taxon>
        <taxon>Dikarya</taxon>
        <taxon>Ascomycota</taxon>
        <taxon>Pezizomycotina</taxon>
        <taxon>Pezizomycetes</taxon>
        <taxon>Pezizales</taxon>
        <taxon>Ascobolaceae</taxon>
        <taxon>Ascobolus</taxon>
    </lineage>
</organism>
<reference evidence="2 3" key="1">
    <citation type="journal article" date="2018" name="Nat. Ecol. Evol.">
        <title>Pezizomycetes genomes reveal the molecular basis of ectomycorrhizal truffle lifestyle.</title>
        <authorList>
            <person name="Murat C."/>
            <person name="Payen T."/>
            <person name="Noel B."/>
            <person name="Kuo A."/>
            <person name="Morin E."/>
            <person name="Chen J."/>
            <person name="Kohler A."/>
            <person name="Krizsan K."/>
            <person name="Balestrini R."/>
            <person name="Da Silva C."/>
            <person name="Montanini B."/>
            <person name="Hainaut M."/>
            <person name="Levati E."/>
            <person name="Barry K.W."/>
            <person name="Belfiori B."/>
            <person name="Cichocki N."/>
            <person name="Clum A."/>
            <person name="Dockter R.B."/>
            <person name="Fauchery L."/>
            <person name="Guy J."/>
            <person name="Iotti M."/>
            <person name="Le Tacon F."/>
            <person name="Lindquist E.A."/>
            <person name="Lipzen A."/>
            <person name="Malagnac F."/>
            <person name="Mello A."/>
            <person name="Molinier V."/>
            <person name="Miyauchi S."/>
            <person name="Poulain J."/>
            <person name="Riccioni C."/>
            <person name="Rubini A."/>
            <person name="Sitrit Y."/>
            <person name="Splivallo R."/>
            <person name="Traeger S."/>
            <person name="Wang M."/>
            <person name="Zifcakova L."/>
            <person name="Wipf D."/>
            <person name="Zambonelli A."/>
            <person name="Paolocci F."/>
            <person name="Nowrousian M."/>
            <person name="Ottonello S."/>
            <person name="Baldrian P."/>
            <person name="Spatafora J.W."/>
            <person name="Henrissat B."/>
            <person name="Nagy L.G."/>
            <person name="Aury J.M."/>
            <person name="Wincker P."/>
            <person name="Grigoriev I.V."/>
            <person name="Bonfante P."/>
            <person name="Martin F.M."/>
        </authorList>
    </citation>
    <scope>NUCLEOTIDE SEQUENCE [LARGE SCALE GENOMIC DNA]</scope>
    <source>
        <strain evidence="2 3">RN42</strain>
    </source>
</reference>
<dbReference type="Proteomes" id="UP000275078">
    <property type="component" value="Unassembled WGS sequence"/>
</dbReference>
<feature type="region of interest" description="Disordered" evidence="1">
    <location>
        <begin position="77"/>
        <end position="120"/>
    </location>
</feature>
<evidence type="ECO:0000313" key="3">
    <source>
        <dbReference type="Proteomes" id="UP000275078"/>
    </source>
</evidence>
<feature type="region of interest" description="Disordered" evidence="1">
    <location>
        <begin position="146"/>
        <end position="165"/>
    </location>
</feature>
<dbReference type="EMBL" id="ML119689">
    <property type="protein sequence ID" value="RPA80345.1"/>
    <property type="molecule type" value="Genomic_DNA"/>
</dbReference>
<accession>A0A3N4I2K3</accession>
<evidence type="ECO:0000313" key="2">
    <source>
        <dbReference type="EMBL" id="RPA80345.1"/>
    </source>
</evidence>
<name>A0A3N4I2K3_ASCIM</name>
<protein>
    <submittedName>
        <fullName evidence="2">Uncharacterized protein</fullName>
    </submittedName>
</protein>
<sequence>MSDPKDIYQSADPGAEIIEQNSKANRQLLPSFITSDRKNLDQNVRLGEKIDQNSVDVNTQHLPFVIMAHPNNLDLNVDLGPENTDQVYGLSPQKIDQTGDFKPKDTNQTDGQSSQKTDQKICSAENARNNPFSSLLSKWLLGQKEETNYGGKPHRDGALQDDDGGKNVVDESEVMEELLTAKTASQTFSITNSDLFSITIISALPPPPANTLLTLHYPPRHHSRHL</sequence>
<evidence type="ECO:0000256" key="1">
    <source>
        <dbReference type="SAM" id="MobiDB-lite"/>
    </source>
</evidence>
<gene>
    <name evidence="2" type="ORF">BJ508DRAFT_327451</name>
</gene>
<proteinExistence type="predicted"/>
<keyword evidence="3" id="KW-1185">Reference proteome</keyword>
<feature type="compositionally biased region" description="Basic and acidic residues" evidence="1">
    <location>
        <begin position="97"/>
        <end position="107"/>
    </location>
</feature>
<dbReference type="AlphaFoldDB" id="A0A3N4I2K3"/>